<sequence>MSNKSSQRNLVEEDPTPPSSPHSITFSLPSYDDAAVEDAWQERVQREGIRLEDKPWYMTLPVGIECAREKPTMKKWHAKTQIPARLRVPKTSGERKRIGPEAAKAREEQFVRETEALSLGALQEAGEDNTGDEDAPRKKRCKGKKRSKGKKRTQKTQASGSHPIDGIFR</sequence>
<name>A0A9W8UZ88_9HYPO</name>
<reference evidence="2" key="1">
    <citation type="submission" date="2022-09" db="EMBL/GenBank/DDBJ databases">
        <title>Fusarium specimens isolated from Avocado Roots.</title>
        <authorList>
            <person name="Stajich J."/>
            <person name="Roper C."/>
            <person name="Heimlech-Rivalta G."/>
        </authorList>
    </citation>
    <scope>NUCLEOTIDE SEQUENCE</scope>
    <source>
        <strain evidence="2">A02</strain>
    </source>
</reference>
<evidence type="ECO:0000313" key="3">
    <source>
        <dbReference type="Proteomes" id="UP001152087"/>
    </source>
</evidence>
<dbReference type="Proteomes" id="UP001152087">
    <property type="component" value="Unassembled WGS sequence"/>
</dbReference>
<feature type="region of interest" description="Disordered" evidence="1">
    <location>
        <begin position="87"/>
        <end position="169"/>
    </location>
</feature>
<dbReference type="EMBL" id="JAOQAV010000017">
    <property type="protein sequence ID" value="KAJ4187626.1"/>
    <property type="molecule type" value="Genomic_DNA"/>
</dbReference>
<proteinExistence type="predicted"/>
<dbReference type="AlphaFoldDB" id="A0A9W8UZ88"/>
<accession>A0A9W8UZ88</accession>
<protein>
    <submittedName>
        <fullName evidence="2">Uncharacterized protein</fullName>
    </submittedName>
</protein>
<evidence type="ECO:0000256" key="1">
    <source>
        <dbReference type="SAM" id="MobiDB-lite"/>
    </source>
</evidence>
<organism evidence="2 3">
    <name type="scientific">Fusarium falciforme</name>
    <dbReference type="NCBI Taxonomy" id="195108"/>
    <lineage>
        <taxon>Eukaryota</taxon>
        <taxon>Fungi</taxon>
        <taxon>Dikarya</taxon>
        <taxon>Ascomycota</taxon>
        <taxon>Pezizomycotina</taxon>
        <taxon>Sordariomycetes</taxon>
        <taxon>Hypocreomycetidae</taxon>
        <taxon>Hypocreales</taxon>
        <taxon>Nectriaceae</taxon>
        <taxon>Fusarium</taxon>
        <taxon>Fusarium solani species complex</taxon>
    </lineage>
</organism>
<gene>
    <name evidence="2" type="ORF">NW755_007119</name>
</gene>
<keyword evidence="3" id="KW-1185">Reference proteome</keyword>
<feature type="region of interest" description="Disordered" evidence="1">
    <location>
        <begin position="1"/>
        <end position="28"/>
    </location>
</feature>
<feature type="compositionally biased region" description="Basic and acidic residues" evidence="1">
    <location>
        <begin position="92"/>
        <end position="115"/>
    </location>
</feature>
<evidence type="ECO:0000313" key="2">
    <source>
        <dbReference type="EMBL" id="KAJ4187626.1"/>
    </source>
</evidence>
<feature type="compositionally biased region" description="Basic residues" evidence="1">
    <location>
        <begin position="137"/>
        <end position="154"/>
    </location>
</feature>
<comment type="caution">
    <text evidence="2">The sequence shown here is derived from an EMBL/GenBank/DDBJ whole genome shotgun (WGS) entry which is preliminary data.</text>
</comment>